<protein>
    <submittedName>
        <fullName evidence="10">Leader peptidase (Prepilin peptidase) / N-methyltransferase</fullName>
        <ecNumber evidence="10">3.4.23.43</ecNumber>
    </submittedName>
</protein>
<evidence type="ECO:0000256" key="2">
    <source>
        <dbReference type="ARBA" id="ARBA00005801"/>
    </source>
</evidence>
<evidence type="ECO:0000256" key="1">
    <source>
        <dbReference type="ARBA" id="ARBA00004651"/>
    </source>
</evidence>
<evidence type="ECO:0000313" key="10">
    <source>
        <dbReference type="EMBL" id="ABO17311.1"/>
    </source>
</evidence>
<dbReference type="KEGG" id="pmg:P9301_06881"/>
<feature type="transmembrane region" description="Helical" evidence="7">
    <location>
        <begin position="104"/>
        <end position="122"/>
    </location>
</feature>
<keyword evidence="3" id="KW-1003">Cell membrane</keyword>
<evidence type="ECO:0000256" key="7">
    <source>
        <dbReference type="SAM" id="Phobius"/>
    </source>
</evidence>
<sequence length="267" mass="30329">MEIILIYLFVIGCCIGSFVNVVIYRLPLNQSIVYPNSRCPKCNSRIKWFDNIPIISWLLLRGKCRACKNKIAFFYPSIELFIGILFCLNLYSQPTIYSQQPTNLIIFLGCIFSVILFTLAILDFKYFWLPQVLTSGGFVSGIITSLYIDLSNDLYQFNYVIYTLLASLLGFTFFNLLSRIGKKIYNKPVIGGGDAKLGAMIGSWLGIQGLFISIWLAFISAGIFVIVGLIFKKIKRNQKIPFGIFLALSGLLVWYFGNEIFLDILFL</sequence>
<keyword evidence="11" id="KW-1185">Reference proteome</keyword>
<dbReference type="AlphaFoldDB" id="A3PC36"/>
<dbReference type="InterPro" id="IPR050882">
    <property type="entry name" value="Prepilin_peptidase/N-MTase"/>
</dbReference>
<keyword evidence="10" id="KW-0808">Transferase</keyword>
<dbReference type="Pfam" id="PF06750">
    <property type="entry name" value="A24_N_bact"/>
    <property type="match status" value="1"/>
</dbReference>
<accession>A3PC36</accession>
<feature type="transmembrane region" description="Helical" evidence="7">
    <location>
        <begin position="240"/>
        <end position="257"/>
    </location>
</feature>
<dbReference type="Gene3D" id="1.20.120.1220">
    <property type="match status" value="1"/>
</dbReference>
<gene>
    <name evidence="10" type="ordered locus">P9301_06881</name>
</gene>
<dbReference type="RefSeq" id="WP_011862677.1">
    <property type="nucleotide sequence ID" value="NC_009091.1"/>
</dbReference>
<dbReference type="Pfam" id="PF01478">
    <property type="entry name" value="Peptidase_A24"/>
    <property type="match status" value="1"/>
</dbReference>
<evidence type="ECO:0000256" key="4">
    <source>
        <dbReference type="ARBA" id="ARBA00022692"/>
    </source>
</evidence>
<dbReference type="EMBL" id="CP000576">
    <property type="protein sequence ID" value="ABO17311.1"/>
    <property type="molecule type" value="Genomic_DNA"/>
</dbReference>
<evidence type="ECO:0000256" key="6">
    <source>
        <dbReference type="ARBA" id="ARBA00023136"/>
    </source>
</evidence>
<dbReference type="GO" id="GO:0005886">
    <property type="term" value="C:plasma membrane"/>
    <property type="evidence" value="ECO:0007669"/>
    <property type="project" value="UniProtKB-SubCell"/>
</dbReference>
<feature type="transmembrane region" description="Helical" evidence="7">
    <location>
        <begin position="213"/>
        <end position="231"/>
    </location>
</feature>
<dbReference type="HOGENOM" id="CLU_057101_0_1_3"/>
<name>A3PC36_PROM0</name>
<dbReference type="GO" id="GO:0006465">
    <property type="term" value="P:signal peptide processing"/>
    <property type="evidence" value="ECO:0007669"/>
    <property type="project" value="TreeGrafter"/>
</dbReference>
<feature type="transmembrane region" description="Helical" evidence="7">
    <location>
        <begin position="71"/>
        <end position="92"/>
    </location>
</feature>
<keyword evidence="5 7" id="KW-1133">Transmembrane helix</keyword>
<evidence type="ECO:0000256" key="5">
    <source>
        <dbReference type="ARBA" id="ARBA00022989"/>
    </source>
</evidence>
<feature type="domain" description="Prepilin type IV endopeptidase peptidase" evidence="8">
    <location>
        <begin position="110"/>
        <end position="226"/>
    </location>
</feature>
<dbReference type="EC" id="3.4.23.43" evidence="10"/>
<organism evidence="10 11">
    <name type="scientific">Prochlorococcus marinus (strain MIT 9301)</name>
    <dbReference type="NCBI Taxonomy" id="167546"/>
    <lineage>
        <taxon>Bacteria</taxon>
        <taxon>Bacillati</taxon>
        <taxon>Cyanobacteriota</taxon>
        <taxon>Cyanophyceae</taxon>
        <taxon>Synechococcales</taxon>
        <taxon>Prochlorococcaceae</taxon>
        <taxon>Prochlorococcus</taxon>
    </lineage>
</organism>
<reference evidence="10 11" key="1">
    <citation type="journal article" date="2007" name="PLoS Genet.">
        <title>Patterns and implications of gene gain and loss in the evolution of Prochlorococcus.</title>
        <authorList>
            <person name="Kettler G.C."/>
            <person name="Martiny A.C."/>
            <person name="Huang K."/>
            <person name="Zucker J."/>
            <person name="Coleman M.L."/>
            <person name="Rodrigue S."/>
            <person name="Chen F."/>
            <person name="Lapidus A."/>
            <person name="Ferriera S."/>
            <person name="Johnson J."/>
            <person name="Steglich C."/>
            <person name="Church G.M."/>
            <person name="Richardson P."/>
            <person name="Chisholm S.W."/>
        </authorList>
    </citation>
    <scope>NUCLEOTIDE SEQUENCE [LARGE SCALE GENOMIC DNA]</scope>
    <source>
        <strain evidence="10 11">MIT 9301</strain>
    </source>
</reference>
<feature type="transmembrane region" description="Helical" evidence="7">
    <location>
        <begin position="6"/>
        <end position="28"/>
    </location>
</feature>
<evidence type="ECO:0000259" key="8">
    <source>
        <dbReference type="Pfam" id="PF01478"/>
    </source>
</evidence>
<evidence type="ECO:0000259" key="9">
    <source>
        <dbReference type="Pfam" id="PF06750"/>
    </source>
</evidence>
<dbReference type="PANTHER" id="PTHR30487:SF0">
    <property type="entry name" value="PREPILIN LEADER PEPTIDASE_N-METHYLTRANSFERASE-RELATED"/>
    <property type="match status" value="1"/>
</dbReference>
<dbReference type="GO" id="GO:0032259">
    <property type="term" value="P:methylation"/>
    <property type="evidence" value="ECO:0007669"/>
    <property type="project" value="UniProtKB-KW"/>
</dbReference>
<keyword evidence="6 7" id="KW-0472">Membrane</keyword>
<dbReference type="STRING" id="167546.P9301_06881"/>
<dbReference type="InterPro" id="IPR000045">
    <property type="entry name" value="Prepilin_IV_endopep_pep"/>
</dbReference>
<dbReference type="GO" id="GO:0008168">
    <property type="term" value="F:methyltransferase activity"/>
    <property type="evidence" value="ECO:0007669"/>
    <property type="project" value="UniProtKB-KW"/>
</dbReference>
<proteinExistence type="inferred from homology"/>
<evidence type="ECO:0000313" key="11">
    <source>
        <dbReference type="Proteomes" id="UP000001430"/>
    </source>
</evidence>
<dbReference type="GO" id="GO:0004190">
    <property type="term" value="F:aspartic-type endopeptidase activity"/>
    <property type="evidence" value="ECO:0007669"/>
    <property type="project" value="UniProtKB-EC"/>
</dbReference>
<evidence type="ECO:0000256" key="3">
    <source>
        <dbReference type="ARBA" id="ARBA00022475"/>
    </source>
</evidence>
<dbReference type="Proteomes" id="UP000001430">
    <property type="component" value="Chromosome"/>
</dbReference>
<dbReference type="InterPro" id="IPR010627">
    <property type="entry name" value="Prepilin_pept_A24_N"/>
</dbReference>
<dbReference type="eggNOG" id="COG1989">
    <property type="taxonomic scope" value="Bacteria"/>
</dbReference>
<keyword evidence="10" id="KW-0378">Hydrolase</keyword>
<dbReference type="PANTHER" id="PTHR30487">
    <property type="entry name" value="TYPE 4 PREPILIN-LIKE PROTEINS LEADER PEPTIDE-PROCESSING ENZYME"/>
    <property type="match status" value="1"/>
</dbReference>
<keyword evidence="4 7" id="KW-0812">Transmembrane</keyword>
<comment type="similarity">
    <text evidence="2">Belongs to the peptidase A24 family.</text>
</comment>
<comment type="subcellular location">
    <subcellularLocation>
        <location evidence="1">Cell membrane</location>
        <topology evidence="1">Multi-pass membrane protein</topology>
    </subcellularLocation>
</comment>
<feature type="transmembrane region" description="Helical" evidence="7">
    <location>
        <begin position="127"/>
        <end position="147"/>
    </location>
</feature>
<feature type="transmembrane region" description="Helical" evidence="7">
    <location>
        <begin position="159"/>
        <end position="177"/>
    </location>
</feature>
<feature type="domain" description="Prepilin peptidase A24 N-terminal" evidence="9">
    <location>
        <begin position="10"/>
        <end position="90"/>
    </location>
</feature>
<keyword evidence="10" id="KW-0489">Methyltransferase</keyword>